<dbReference type="PANTHER" id="PTHR46825:SF8">
    <property type="entry name" value="BETA-LACTAMASE-RELATED"/>
    <property type="match status" value="1"/>
</dbReference>
<dbReference type="AlphaFoldDB" id="A0A7X5AV40"/>
<sequence length="390" mass="41804">MKNTVCNARSLIFSAVILASAAAPVHSQTAENKAPLKQVVDEQAERLMAAYQIPGMAIGITINGKAYYYSYGLADVQRQQPVSENTIFELGSVSKTFAATLASYARQQGKLSFDDQVSKYLPALKGSAVGSTPLIQLATYSAGGLPLQFPDSVTNHASMLNYYRDWQPAFPAGTHRLYSNPSIGLFGYIAAQSLGDAYPALIENLVLPELGMSSTFVNVPATKMQEYAFGYNAAGDAVRVTPGVLDAEAYGVKSTSADMVRYIEANIGTATVRPLMKQALVNTKTGYYQSSTLTQGLGWEMYAYPVTLDTLLAGNSTETILNPMPIDAIASPKPLSEHIWVNKTGSTGGFGAYVAYIPARKAGIVILANKNYPNDDRIKAAYAILNAALK</sequence>
<dbReference type="PROSITE" id="PS00336">
    <property type="entry name" value="BETA_LACTAMASE_C"/>
    <property type="match status" value="1"/>
</dbReference>
<dbReference type="InterPro" id="IPR050491">
    <property type="entry name" value="AmpC-like"/>
</dbReference>
<evidence type="ECO:0000313" key="10">
    <source>
        <dbReference type="Proteomes" id="UP000465712"/>
    </source>
</evidence>
<evidence type="ECO:0000256" key="5">
    <source>
        <dbReference type="ARBA" id="ARBA00023251"/>
    </source>
</evidence>
<name>A0A7X5AV40_9GAMM</name>
<keyword evidence="7" id="KW-0732">Signal</keyword>
<dbReference type="Gene3D" id="3.40.710.10">
    <property type="entry name" value="DD-peptidase/beta-lactamase superfamily"/>
    <property type="match status" value="1"/>
</dbReference>
<proteinExistence type="inferred from homology"/>
<evidence type="ECO:0000259" key="8">
    <source>
        <dbReference type="Pfam" id="PF00144"/>
    </source>
</evidence>
<dbReference type="InterPro" id="IPR058136">
    <property type="entry name" value="AmpC"/>
</dbReference>
<dbReference type="EMBL" id="WXWW01000224">
    <property type="protein sequence ID" value="NAW66605.1"/>
    <property type="molecule type" value="Genomic_DNA"/>
</dbReference>
<dbReference type="InterPro" id="IPR012338">
    <property type="entry name" value="Beta-lactam/transpept-like"/>
</dbReference>
<dbReference type="GO" id="GO:0030288">
    <property type="term" value="C:outer membrane-bounded periplasmic space"/>
    <property type="evidence" value="ECO:0007669"/>
    <property type="project" value="InterPro"/>
</dbReference>
<gene>
    <name evidence="9" type="primary">ampC</name>
    <name evidence="9" type="ORF">CAG72_15430</name>
</gene>
<dbReference type="GO" id="GO:0046677">
    <property type="term" value="P:response to antibiotic"/>
    <property type="evidence" value="ECO:0007669"/>
    <property type="project" value="UniProtKB-UniRule"/>
</dbReference>
<accession>A0A7X5AV40</accession>
<dbReference type="GO" id="GO:0008800">
    <property type="term" value="F:beta-lactamase activity"/>
    <property type="evidence" value="ECO:0007669"/>
    <property type="project" value="UniProtKB-UniRule"/>
</dbReference>
<reference evidence="9 10" key="1">
    <citation type="submission" date="2017-05" db="EMBL/GenBank/DDBJ databases">
        <title>High clonality and local adaptation shapes Vibrionaceae linages within an endangered oasis.</title>
        <authorList>
            <person name="Vazquez-Rosas-Landa M."/>
        </authorList>
    </citation>
    <scope>NUCLEOTIDE SEQUENCE [LARGE SCALE GENOMIC DNA]</scope>
    <source>
        <strain evidence="9 10">P46_P4S1P180</strain>
    </source>
</reference>
<dbReference type="RefSeq" id="WP_161446067.1">
    <property type="nucleotide sequence ID" value="NZ_WXWW01000224.1"/>
</dbReference>
<feature type="signal peptide" evidence="7">
    <location>
        <begin position="1"/>
        <end position="21"/>
    </location>
</feature>
<evidence type="ECO:0000256" key="4">
    <source>
        <dbReference type="ARBA" id="ARBA00022801"/>
    </source>
</evidence>
<dbReference type="Proteomes" id="UP000465712">
    <property type="component" value="Unassembled WGS sequence"/>
</dbReference>
<organism evidence="9 10">
    <name type="scientific">Photobacterium halotolerans</name>
    <dbReference type="NCBI Taxonomy" id="265726"/>
    <lineage>
        <taxon>Bacteria</taxon>
        <taxon>Pseudomonadati</taxon>
        <taxon>Pseudomonadota</taxon>
        <taxon>Gammaproteobacteria</taxon>
        <taxon>Vibrionales</taxon>
        <taxon>Vibrionaceae</taxon>
        <taxon>Photobacterium</taxon>
    </lineage>
</organism>
<keyword evidence="5 6" id="KW-0046">Antibiotic resistance</keyword>
<dbReference type="GO" id="GO:0017001">
    <property type="term" value="P:antibiotic catabolic process"/>
    <property type="evidence" value="ECO:0007669"/>
    <property type="project" value="InterPro"/>
</dbReference>
<dbReference type="Pfam" id="PF00144">
    <property type="entry name" value="Beta-lactamase"/>
    <property type="match status" value="1"/>
</dbReference>
<evidence type="ECO:0000256" key="2">
    <source>
        <dbReference type="ARBA" id="ARBA00007840"/>
    </source>
</evidence>
<dbReference type="SUPFAM" id="SSF56601">
    <property type="entry name" value="beta-lactamase/transpeptidase-like"/>
    <property type="match status" value="1"/>
</dbReference>
<dbReference type="InterPro" id="IPR001586">
    <property type="entry name" value="Beta-lactam_class-C_AS"/>
</dbReference>
<comment type="caution">
    <text evidence="9">The sequence shown here is derived from an EMBL/GenBank/DDBJ whole genome shotgun (WGS) entry which is preliminary data.</text>
</comment>
<comment type="similarity">
    <text evidence="2 6">Belongs to the class-C beta-lactamase family.</text>
</comment>
<dbReference type="NCBIfam" id="NF033085">
    <property type="entry name" value="bla_class_C"/>
    <property type="match status" value="1"/>
</dbReference>
<evidence type="ECO:0000256" key="3">
    <source>
        <dbReference type="ARBA" id="ARBA00012865"/>
    </source>
</evidence>
<evidence type="ECO:0000256" key="7">
    <source>
        <dbReference type="SAM" id="SignalP"/>
    </source>
</evidence>
<protein>
    <recommendedName>
        <fullName evidence="3 6">Beta-lactamase</fullName>
        <ecNumber evidence="3 6">3.5.2.6</ecNumber>
    </recommendedName>
</protein>
<evidence type="ECO:0000256" key="1">
    <source>
        <dbReference type="ARBA" id="ARBA00001526"/>
    </source>
</evidence>
<keyword evidence="4 6" id="KW-0378">Hydrolase</keyword>
<comment type="catalytic activity">
    <reaction evidence="1 6">
        <text>a beta-lactam + H2O = a substituted beta-amino acid</text>
        <dbReference type="Rhea" id="RHEA:20401"/>
        <dbReference type="ChEBI" id="CHEBI:15377"/>
        <dbReference type="ChEBI" id="CHEBI:35627"/>
        <dbReference type="ChEBI" id="CHEBI:140347"/>
        <dbReference type="EC" id="3.5.2.6"/>
    </reaction>
</comment>
<evidence type="ECO:0000313" key="9">
    <source>
        <dbReference type="EMBL" id="NAW66605.1"/>
    </source>
</evidence>
<dbReference type="PANTHER" id="PTHR46825">
    <property type="entry name" value="D-ALANYL-D-ALANINE-CARBOXYPEPTIDASE/ENDOPEPTIDASE AMPH"/>
    <property type="match status" value="1"/>
</dbReference>
<dbReference type="InterPro" id="IPR001466">
    <property type="entry name" value="Beta-lactam-related"/>
</dbReference>
<feature type="domain" description="Beta-lactamase-related" evidence="8">
    <location>
        <begin position="41"/>
        <end position="388"/>
    </location>
</feature>
<feature type="chain" id="PRO_5031152229" description="Beta-lactamase" evidence="7">
    <location>
        <begin position="22"/>
        <end position="390"/>
    </location>
</feature>
<dbReference type="EC" id="3.5.2.6" evidence="3 6"/>
<evidence type="ECO:0000256" key="6">
    <source>
        <dbReference type="RuleBase" id="RU361140"/>
    </source>
</evidence>